<dbReference type="InterPro" id="IPR037379">
    <property type="entry name" value="WDR74/Nsa1"/>
</dbReference>
<evidence type="ECO:0000313" key="2">
    <source>
        <dbReference type="Proteomes" id="UP000835052"/>
    </source>
</evidence>
<dbReference type="OrthoDB" id="18388at2759"/>
<dbReference type="Gene3D" id="2.130.10.10">
    <property type="entry name" value="YVTN repeat-like/Quinoprotein amine dehydrogenase"/>
    <property type="match status" value="1"/>
</dbReference>
<comment type="caution">
    <text evidence="1">The sequence shown here is derived from an EMBL/GenBank/DDBJ whole genome shotgun (WGS) entry which is preliminary data.</text>
</comment>
<dbReference type="AlphaFoldDB" id="A0A8S1HFT1"/>
<accession>A0A8S1HFT1</accession>
<protein>
    <submittedName>
        <fullName evidence="1">Uncharacterized protein</fullName>
    </submittedName>
</protein>
<evidence type="ECO:0000313" key="1">
    <source>
        <dbReference type="EMBL" id="CAD6193138.1"/>
    </source>
</evidence>
<dbReference type="Proteomes" id="UP000835052">
    <property type="component" value="Unassembled WGS sequence"/>
</dbReference>
<dbReference type="InterPro" id="IPR036322">
    <property type="entry name" value="WD40_repeat_dom_sf"/>
</dbReference>
<dbReference type="PANTHER" id="PTHR16038:SF4">
    <property type="entry name" value="WD REPEAT-CONTAINING PROTEIN 74"/>
    <property type="match status" value="1"/>
</dbReference>
<organism evidence="1 2">
    <name type="scientific">Caenorhabditis auriculariae</name>
    <dbReference type="NCBI Taxonomy" id="2777116"/>
    <lineage>
        <taxon>Eukaryota</taxon>
        <taxon>Metazoa</taxon>
        <taxon>Ecdysozoa</taxon>
        <taxon>Nematoda</taxon>
        <taxon>Chromadorea</taxon>
        <taxon>Rhabditida</taxon>
        <taxon>Rhabditina</taxon>
        <taxon>Rhabditomorpha</taxon>
        <taxon>Rhabditoidea</taxon>
        <taxon>Rhabditidae</taxon>
        <taxon>Peloderinae</taxon>
        <taxon>Caenorhabditis</taxon>
    </lineage>
</organism>
<sequence length="246" mass="27417">MDCFVGASTGALKAISLRDNSFLNLNVIKDLQPKKDEITAMAWNDENQSELLIAQLDRKLRLFDADTNESETLFNVEGGQGPVKGLCRTNDGENLITCVQSGVLKVWDDKGEEKAEWTVGPGVSAMRGSTEKNEVVTGGIANLVKTWDIETNKQTWAAKNVPPDFLQLEVPIMCTDVRFIPGQNTILEATRHHEMRLYDPRAQRRPIAKIRFLENPITTTSLCYKPNHVLAANSIGEMGLFDLRSK</sequence>
<reference evidence="1" key="1">
    <citation type="submission" date="2020-10" db="EMBL/GenBank/DDBJ databases">
        <authorList>
            <person name="Kikuchi T."/>
        </authorList>
    </citation>
    <scope>NUCLEOTIDE SEQUENCE</scope>
    <source>
        <strain evidence="1">NKZ352</strain>
    </source>
</reference>
<dbReference type="GO" id="GO:0005730">
    <property type="term" value="C:nucleolus"/>
    <property type="evidence" value="ECO:0007669"/>
    <property type="project" value="InterPro"/>
</dbReference>
<feature type="non-terminal residue" evidence="1">
    <location>
        <position position="1"/>
    </location>
</feature>
<dbReference type="GO" id="GO:0042273">
    <property type="term" value="P:ribosomal large subunit biogenesis"/>
    <property type="evidence" value="ECO:0007669"/>
    <property type="project" value="InterPro"/>
</dbReference>
<proteinExistence type="predicted"/>
<dbReference type="PANTHER" id="PTHR16038">
    <property type="entry name" value="NOP SEVEN ASSOCIATED PROTEIN 1"/>
    <property type="match status" value="1"/>
</dbReference>
<dbReference type="InterPro" id="IPR001680">
    <property type="entry name" value="WD40_rpt"/>
</dbReference>
<name>A0A8S1HFT1_9PELO</name>
<gene>
    <name evidence="1" type="ORF">CAUJ_LOCUS9057</name>
</gene>
<dbReference type="EMBL" id="CAJGYM010000033">
    <property type="protein sequence ID" value="CAD6193138.1"/>
    <property type="molecule type" value="Genomic_DNA"/>
</dbReference>
<dbReference type="SMART" id="SM00320">
    <property type="entry name" value="WD40"/>
    <property type="match status" value="3"/>
</dbReference>
<keyword evidence="2" id="KW-1185">Reference proteome</keyword>
<dbReference type="InterPro" id="IPR015943">
    <property type="entry name" value="WD40/YVTN_repeat-like_dom_sf"/>
</dbReference>
<dbReference type="SUPFAM" id="SSF50978">
    <property type="entry name" value="WD40 repeat-like"/>
    <property type="match status" value="1"/>
</dbReference>
<dbReference type="GO" id="GO:0030687">
    <property type="term" value="C:preribosome, large subunit precursor"/>
    <property type="evidence" value="ECO:0007669"/>
    <property type="project" value="TreeGrafter"/>
</dbReference>